<dbReference type="InterPro" id="IPR000571">
    <property type="entry name" value="Znf_CCCH"/>
</dbReference>
<dbReference type="RefSeq" id="XP_018983558.1">
    <property type="nucleotide sequence ID" value="XM_019129604.1"/>
</dbReference>
<feature type="zinc finger region" description="C3H1-type" evidence="4">
    <location>
        <begin position="120"/>
        <end position="153"/>
    </location>
</feature>
<dbReference type="Proteomes" id="UP000094336">
    <property type="component" value="Unassembled WGS sequence"/>
</dbReference>
<dbReference type="PANTHER" id="PTHR12681:SF0">
    <property type="entry name" value="ZINC FINGER CCCH DOMAIN-CONTAINING PROTEIN 15"/>
    <property type="match status" value="1"/>
</dbReference>
<dbReference type="GO" id="GO:0005829">
    <property type="term" value="C:cytosol"/>
    <property type="evidence" value="ECO:0007669"/>
    <property type="project" value="TreeGrafter"/>
</dbReference>
<dbReference type="Pfam" id="PF00642">
    <property type="entry name" value="zf-CCCH"/>
    <property type="match status" value="1"/>
</dbReference>
<gene>
    <name evidence="7" type="ORF">BABINDRAFT_162894</name>
</gene>
<dbReference type="EMBL" id="KV454436">
    <property type="protein sequence ID" value="ODQ78230.1"/>
    <property type="molecule type" value="Genomic_DNA"/>
</dbReference>
<dbReference type="GO" id="GO:0008270">
    <property type="term" value="F:zinc ion binding"/>
    <property type="evidence" value="ECO:0007669"/>
    <property type="project" value="UniProtKB-KW"/>
</dbReference>
<name>A0A1E3QKP9_9ASCO</name>
<dbReference type="Gene3D" id="4.10.1000.10">
    <property type="entry name" value="Zinc finger, CCCH-type"/>
    <property type="match status" value="1"/>
</dbReference>
<keyword evidence="3 4" id="KW-0862">Zinc</keyword>
<dbReference type="GeneID" id="30147457"/>
<dbReference type="OrthoDB" id="278280at2759"/>
<feature type="domain" description="C3H1-type" evidence="6">
    <location>
        <begin position="120"/>
        <end position="153"/>
    </location>
</feature>
<evidence type="ECO:0000256" key="4">
    <source>
        <dbReference type="PROSITE-ProRule" id="PRU00723"/>
    </source>
</evidence>
<dbReference type="STRING" id="984486.A0A1E3QKP9"/>
<dbReference type="InterPro" id="IPR032378">
    <property type="entry name" value="ZC3H15/TMA46_C"/>
</dbReference>
<feature type="zinc finger region" description="C3H1-type" evidence="4">
    <location>
        <begin position="44"/>
        <end position="71"/>
    </location>
</feature>
<protein>
    <recommendedName>
        <fullName evidence="6">C3H1-type domain-containing protein</fullName>
    </recommendedName>
</protein>
<dbReference type="InterPro" id="IPR036855">
    <property type="entry name" value="Znf_CCCH_sf"/>
</dbReference>
<keyword evidence="2 4" id="KW-0863">Zinc-finger</keyword>
<dbReference type="PROSITE" id="PS50103">
    <property type="entry name" value="ZF_C3H1"/>
    <property type="match status" value="2"/>
</dbReference>
<keyword evidence="8" id="KW-1185">Reference proteome</keyword>
<evidence type="ECO:0000256" key="5">
    <source>
        <dbReference type="SAM" id="MobiDB-lite"/>
    </source>
</evidence>
<organism evidence="7 8">
    <name type="scientific">Babjeviella inositovora NRRL Y-12698</name>
    <dbReference type="NCBI Taxonomy" id="984486"/>
    <lineage>
        <taxon>Eukaryota</taxon>
        <taxon>Fungi</taxon>
        <taxon>Dikarya</taxon>
        <taxon>Ascomycota</taxon>
        <taxon>Saccharomycotina</taxon>
        <taxon>Pichiomycetes</taxon>
        <taxon>Serinales incertae sedis</taxon>
        <taxon>Babjeviella</taxon>
    </lineage>
</organism>
<feature type="domain" description="C3H1-type" evidence="6">
    <location>
        <begin position="44"/>
        <end position="71"/>
    </location>
</feature>
<dbReference type="GO" id="GO:0002181">
    <property type="term" value="P:cytoplasmic translation"/>
    <property type="evidence" value="ECO:0007669"/>
    <property type="project" value="EnsemblFungi"/>
</dbReference>
<feature type="compositionally biased region" description="Basic and acidic residues" evidence="5">
    <location>
        <begin position="297"/>
        <end position="318"/>
    </location>
</feature>
<dbReference type="SUPFAM" id="SSF90229">
    <property type="entry name" value="CCCH zinc finger"/>
    <property type="match status" value="1"/>
</dbReference>
<dbReference type="SMART" id="SM00356">
    <property type="entry name" value="ZnF_C3H1"/>
    <property type="match status" value="2"/>
</dbReference>
<feature type="region of interest" description="Disordered" evidence="5">
    <location>
        <begin position="263"/>
        <end position="327"/>
    </location>
</feature>
<evidence type="ECO:0000256" key="1">
    <source>
        <dbReference type="ARBA" id="ARBA00022723"/>
    </source>
</evidence>
<evidence type="ECO:0000313" key="7">
    <source>
        <dbReference type="EMBL" id="ODQ78230.1"/>
    </source>
</evidence>
<dbReference type="PANTHER" id="PTHR12681">
    <property type="entry name" value="ZINC FINGER-CONTAINING PROTEIN P48ZNF"/>
    <property type="match status" value="1"/>
</dbReference>
<dbReference type="Pfam" id="PF16543">
    <property type="entry name" value="DFRP_C"/>
    <property type="match status" value="1"/>
</dbReference>
<evidence type="ECO:0000256" key="3">
    <source>
        <dbReference type="ARBA" id="ARBA00022833"/>
    </source>
</evidence>
<accession>A0A1E3QKP9</accession>
<dbReference type="AlphaFoldDB" id="A0A1E3QKP9"/>
<reference evidence="8" key="1">
    <citation type="submission" date="2016-05" db="EMBL/GenBank/DDBJ databases">
        <title>Comparative genomics of biotechnologically important yeasts.</title>
        <authorList>
            <consortium name="DOE Joint Genome Institute"/>
            <person name="Riley R."/>
            <person name="Haridas S."/>
            <person name="Wolfe K.H."/>
            <person name="Lopes M.R."/>
            <person name="Hittinger C.T."/>
            <person name="Goker M."/>
            <person name="Salamov A."/>
            <person name="Wisecaver J."/>
            <person name="Long T.M."/>
            <person name="Aerts A.L."/>
            <person name="Barry K."/>
            <person name="Choi C."/>
            <person name="Clum A."/>
            <person name="Coughlan A.Y."/>
            <person name="Deshpande S."/>
            <person name="Douglass A.P."/>
            <person name="Hanson S.J."/>
            <person name="Klenk H.-P."/>
            <person name="Labutti K."/>
            <person name="Lapidus A."/>
            <person name="Lindquist E."/>
            <person name="Lipzen A."/>
            <person name="Meier-Kolthoff J.P."/>
            <person name="Ohm R.A."/>
            <person name="Otillar R.P."/>
            <person name="Pangilinan J."/>
            <person name="Peng Y."/>
            <person name="Rokas A."/>
            <person name="Rosa C.A."/>
            <person name="Scheuner C."/>
            <person name="Sibirny A.A."/>
            <person name="Slot J.C."/>
            <person name="Stielow J.B."/>
            <person name="Sun H."/>
            <person name="Kurtzman C.P."/>
            <person name="Blackwell M."/>
            <person name="Grigoriev I.V."/>
            <person name="Jeffries T.W."/>
        </authorList>
    </citation>
    <scope>NUCLEOTIDE SEQUENCE [LARGE SCALE GENOMIC DNA]</scope>
    <source>
        <strain evidence="8">NRRL Y-12698</strain>
    </source>
</reference>
<proteinExistence type="predicted"/>
<dbReference type="Gene3D" id="6.20.400.10">
    <property type="match status" value="1"/>
</dbReference>
<sequence>MANKAAAEAKKALAEKKASEAARLEAAALFNPAAAQQKVPFGVDPKTILCEFHRKGLCTKGKKCKFSHDLDIGRKATKRDLYTDDRDKKEEDTMDKWDEEKLRSVISSKHGNPIVTTDIVCKFFIEAVENGKYGWFWTCPGGGNDCKYRHSLPPGFVLKTKEQKRLEKMADESKPKITLEDFIETARDQLPKGNLTPITWKSFVKWKQEHREKRLNEKSKNKKALTGKEVILKKFADKFYEEEENADQGTAWDLSDFKNALKDDDKDENVMDYGDGSNAFGAEQEGPGEAEASEVPNETREEIKETTEEFKESVEIKAEAPAAEVAN</sequence>
<evidence type="ECO:0000313" key="8">
    <source>
        <dbReference type="Proteomes" id="UP000094336"/>
    </source>
</evidence>
<keyword evidence="1 4" id="KW-0479">Metal-binding</keyword>
<evidence type="ECO:0000256" key="2">
    <source>
        <dbReference type="ARBA" id="ARBA00022771"/>
    </source>
</evidence>
<evidence type="ECO:0000259" key="6">
    <source>
        <dbReference type="PROSITE" id="PS50103"/>
    </source>
</evidence>
<dbReference type="GO" id="GO:0003729">
    <property type="term" value="F:mRNA binding"/>
    <property type="evidence" value="ECO:0007669"/>
    <property type="project" value="TreeGrafter"/>
</dbReference>